<keyword evidence="3" id="KW-1185">Reference proteome</keyword>
<evidence type="ECO:0000313" key="2">
    <source>
        <dbReference type="EMBL" id="MBR0654782.1"/>
    </source>
</evidence>
<protein>
    <submittedName>
        <fullName evidence="2">Uncharacterized protein</fullName>
    </submittedName>
</protein>
<dbReference type="Proteomes" id="UP001196068">
    <property type="component" value="Unassembled WGS sequence"/>
</dbReference>
<gene>
    <name evidence="2" type="ORF">GXW79_06800</name>
</gene>
<comment type="caution">
    <text evidence="2">The sequence shown here is derived from an EMBL/GenBank/DDBJ whole genome shotgun (WGS) entry which is preliminary data.</text>
</comment>
<feature type="compositionally biased region" description="Pro residues" evidence="1">
    <location>
        <begin position="9"/>
        <end position="24"/>
    </location>
</feature>
<feature type="region of interest" description="Disordered" evidence="1">
    <location>
        <begin position="1"/>
        <end position="24"/>
    </location>
</feature>
<evidence type="ECO:0000256" key="1">
    <source>
        <dbReference type="SAM" id="MobiDB-lite"/>
    </source>
</evidence>
<name>A0AAF1JWJ9_9PROT</name>
<dbReference type="EMBL" id="JAAEDH010000006">
    <property type="protein sequence ID" value="MBR0654782.1"/>
    <property type="molecule type" value="Genomic_DNA"/>
</dbReference>
<sequence length="444" mass="46972">AVPPRAQAPTPPSAPATPPPAVLALPPPDEAPAIRRLRALFPADVQMSYRTATVVDEASQRVRLEGVTLRRPDSTVTFDDVTVEGQTDTGVRDADLRGITISANGTQLSMARLRITGLSIPTAAGGADPQPEEVTLDRLAVEGVRMDSGADGIYSLAGLIIEDLGIGRSTRVRLENFGGERTTPTATNGFSLARAALSGIDVATFIRDMRTAGRAQPQAGRIELTAEAFTFSDGGRPVGSLDSFRLESDTDAGQNGTGRLALRGFRMDGVPQLAAAIRQLGYQSLVADLTMDATFQATGGLLGVPALVLSVPEYGRLTFSADFDRFVPGSPPETMMTAVRLVGLGVRYRDEGLLGRALRAQAQEQRLTEAQLREQLIGMVRGGASGPGMAVLRDPVERFLRGQASELELTARPPQPIPIAALSSTPPRDAADAQRRFGLSATAR</sequence>
<reference evidence="2" key="2">
    <citation type="journal article" date="2021" name="Syst. Appl. Microbiol.">
        <title>Roseomonas hellenica sp. nov., isolated from roots of wild-growing Alkanna tinctoria.</title>
        <authorList>
            <person name="Rat A."/>
            <person name="Naranjo H.D."/>
            <person name="Lebbe L."/>
            <person name="Cnockaert M."/>
            <person name="Krigas N."/>
            <person name="Grigoriadou K."/>
            <person name="Maloupa E."/>
            <person name="Willems A."/>
        </authorList>
    </citation>
    <scope>NUCLEOTIDE SEQUENCE</scope>
    <source>
        <strain evidence="2">LMG 28251</strain>
    </source>
</reference>
<evidence type="ECO:0000313" key="3">
    <source>
        <dbReference type="Proteomes" id="UP001196068"/>
    </source>
</evidence>
<feature type="region of interest" description="Disordered" evidence="1">
    <location>
        <begin position="410"/>
        <end position="444"/>
    </location>
</feature>
<dbReference type="RefSeq" id="WP_211873609.1">
    <property type="nucleotide sequence ID" value="NZ_JAAEDH010000006.1"/>
</dbReference>
<accession>A0AAF1JWJ9</accession>
<feature type="non-terminal residue" evidence="2">
    <location>
        <position position="1"/>
    </location>
</feature>
<dbReference type="AlphaFoldDB" id="A0AAF1JWJ9"/>
<proteinExistence type="predicted"/>
<organism evidence="2 3">
    <name type="scientific">Plastoroseomonas arctica</name>
    <dbReference type="NCBI Taxonomy" id="1509237"/>
    <lineage>
        <taxon>Bacteria</taxon>
        <taxon>Pseudomonadati</taxon>
        <taxon>Pseudomonadota</taxon>
        <taxon>Alphaproteobacteria</taxon>
        <taxon>Acetobacterales</taxon>
        <taxon>Acetobacteraceae</taxon>
        <taxon>Plastoroseomonas</taxon>
    </lineage>
</organism>
<reference evidence="2" key="1">
    <citation type="submission" date="2020-01" db="EMBL/GenBank/DDBJ databases">
        <authorList>
            <person name="Rat A."/>
        </authorList>
    </citation>
    <scope>NUCLEOTIDE SEQUENCE</scope>
    <source>
        <strain evidence="2">LMG 28251</strain>
    </source>
</reference>